<dbReference type="Pfam" id="PF00582">
    <property type="entry name" value="Usp"/>
    <property type="match status" value="2"/>
</dbReference>
<comment type="similarity">
    <text evidence="1">Belongs to the universal stress protein A family.</text>
</comment>
<dbReference type="RefSeq" id="WP_147893065.1">
    <property type="nucleotide sequence ID" value="NZ_BAAANR010000001.1"/>
</dbReference>
<feature type="domain" description="UspA" evidence="2">
    <location>
        <begin position="140"/>
        <end position="260"/>
    </location>
</feature>
<dbReference type="Gene3D" id="3.40.50.620">
    <property type="entry name" value="HUPs"/>
    <property type="match status" value="2"/>
</dbReference>
<accession>A0A5C8I2S8</accession>
<dbReference type="OrthoDB" id="4931198at2"/>
<dbReference type="InterPro" id="IPR006016">
    <property type="entry name" value="UspA"/>
</dbReference>
<protein>
    <submittedName>
        <fullName evidence="3">Universal stress protein</fullName>
    </submittedName>
</protein>
<evidence type="ECO:0000313" key="4">
    <source>
        <dbReference type="Proteomes" id="UP000321034"/>
    </source>
</evidence>
<reference evidence="3 4" key="1">
    <citation type="submission" date="2019-08" db="EMBL/GenBank/DDBJ databases">
        <authorList>
            <person name="Dong K."/>
        </authorList>
    </citation>
    <scope>NUCLEOTIDE SEQUENCE [LARGE SCALE GENOMIC DNA]</scope>
    <source>
        <strain evidence="3 4">JCM14558</strain>
    </source>
</reference>
<sequence length="266" mass="26958">MTGVVLVGVDGSGPSRAATTWAEERAVRLGLDLTLLHVVQPINEEADAEPRTSRFSLADAVASSRSVPGIKKVTGETCAGDPMEELTAASIGADVVVVGSHKTGFLHGRVFGSRSLRLLASAVCPVAVVPEPTGRTRRGVAVGVDGSDASRDAVRFAAKEAAALGQPLMLVCGGGYAPASAVGIDVVSRADRLLAAARDIAVRAAPSVRVVLRPLARPAAEALADAAPTSILLVVPISAGSGAMIGPTAHDVLMNLAGPTLFLPAR</sequence>
<name>A0A5C8I2S8_9MICO</name>
<keyword evidence="4" id="KW-1185">Reference proteome</keyword>
<dbReference type="Proteomes" id="UP000321034">
    <property type="component" value="Unassembled WGS sequence"/>
</dbReference>
<evidence type="ECO:0000256" key="1">
    <source>
        <dbReference type="ARBA" id="ARBA00008791"/>
    </source>
</evidence>
<proteinExistence type="inferred from homology"/>
<dbReference type="PANTHER" id="PTHR46268:SF6">
    <property type="entry name" value="UNIVERSAL STRESS PROTEIN UP12"/>
    <property type="match status" value="1"/>
</dbReference>
<dbReference type="PRINTS" id="PR01438">
    <property type="entry name" value="UNVRSLSTRESS"/>
</dbReference>
<dbReference type="CDD" id="cd00293">
    <property type="entry name" value="USP-like"/>
    <property type="match status" value="1"/>
</dbReference>
<dbReference type="SUPFAM" id="SSF52402">
    <property type="entry name" value="Adenine nucleotide alpha hydrolases-like"/>
    <property type="match status" value="2"/>
</dbReference>
<dbReference type="PANTHER" id="PTHR46268">
    <property type="entry name" value="STRESS RESPONSE PROTEIN NHAX"/>
    <property type="match status" value="1"/>
</dbReference>
<dbReference type="InterPro" id="IPR006015">
    <property type="entry name" value="Universal_stress_UspA"/>
</dbReference>
<evidence type="ECO:0000259" key="2">
    <source>
        <dbReference type="Pfam" id="PF00582"/>
    </source>
</evidence>
<evidence type="ECO:0000313" key="3">
    <source>
        <dbReference type="EMBL" id="TXK12334.1"/>
    </source>
</evidence>
<gene>
    <name evidence="3" type="ORF">FVP77_02310</name>
</gene>
<dbReference type="AlphaFoldDB" id="A0A5C8I2S8"/>
<dbReference type="EMBL" id="VRSV01000001">
    <property type="protein sequence ID" value="TXK12334.1"/>
    <property type="molecule type" value="Genomic_DNA"/>
</dbReference>
<comment type="caution">
    <text evidence="3">The sequence shown here is derived from an EMBL/GenBank/DDBJ whole genome shotgun (WGS) entry which is preliminary data.</text>
</comment>
<feature type="domain" description="UspA" evidence="2">
    <location>
        <begin position="2"/>
        <end position="130"/>
    </location>
</feature>
<organism evidence="3 4">
    <name type="scientific">Microbacterium hatanonis</name>
    <dbReference type="NCBI Taxonomy" id="404366"/>
    <lineage>
        <taxon>Bacteria</taxon>
        <taxon>Bacillati</taxon>
        <taxon>Actinomycetota</taxon>
        <taxon>Actinomycetes</taxon>
        <taxon>Micrococcales</taxon>
        <taxon>Microbacteriaceae</taxon>
        <taxon>Microbacterium</taxon>
    </lineage>
</organism>
<dbReference type="InterPro" id="IPR014729">
    <property type="entry name" value="Rossmann-like_a/b/a_fold"/>
</dbReference>